<evidence type="ECO:0000313" key="2">
    <source>
        <dbReference type="EMBL" id="KAH3878736.1"/>
    </source>
</evidence>
<gene>
    <name evidence="2" type="ORF">DPMN_002635</name>
</gene>
<accession>A0A9D4MM13</accession>
<keyword evidence="3" id="KW-1185">Reference proteome</keyword>
<comment type="caution">
    <text evidence="2">The sequence shown here is derived from an EMBL/GenBank/DDBJ whole genome shotgun (WGS) entry which is preliminary data.</text>
</comment>
<dbReference type="Proteomes" id="UP000828390">
    <property type="component" value="Unassembled WGS sequence"/>
</dbReference>
<name>A0A9D4MM13_DREPO</name>
<protein>
    <submittedName>
        <fullName evidence="2">Uncharacterized protein</fullName>
    </submittedName>
</protein>
<reference evidence="2" key="2">
    <citation type="submission" date="2020-11" db="EMBL/GenBank/DDBJ databases">
        <authorList>
            <person name="McCartney M.A."/>
            <person name="Auch B."/>
            <person name="Kono T."/>
            <person name="Mallez S."/>
            <person name="Becker A."/>
            <person name="Gohl D.M."/>
            <person name="Silverstein K.A.T."/>
            <person name="Koren S."/>
            <person name="Bechman K.B."/>
            <person name="Herman A."/>
            <person name="Abrahante J.E."/>
            <person name="Garbe J."/>
        </authorList>
    </citation>
    <scope>NUCLEOTIDE SEQUENCE</scope>
    <source>
        <strain evidence="2">Duluth1</strain>
        <tissue evidence="2">Whole animal</tissue>
    </source>
</reference>
<evidence type="ECO:0000256" key="1">
    <source>
        <dbReference type="SAM" id="MobiDB-lite"/>
    </source>
</evidence>
<evidence type="ECO:0000313" key="3">
    <source>
        <dbReference type="Proteomes" id="UP000828390"/>
    </source>
</evidence>
<reference evidence="2" key="1">
    <citation type="journal article" date="2019" name="bioRxiv">
        <title>The Genome of the Zebra Mussel, Dreissena polymorpha: A Resource for Invasive Species Research.</title>
        <authorList>
            <person name="McCartney M.A."/>
            <person name="Auch B."/>
            <person name="Kono T."/>
            <person name="Mallez S."/>
            <person name="Zhang Y."/>
            <person name="Obille A."/>
            <person name="Becker A."/>
            <person name="Abrahante J.E."/>
            <person name="Garbe J."/>
            <person name="Badalamenti J.P."/>
            <person name="Herman A."/>
            <person name="Mangelson H."/>
            <person name="Liachko I."/>
            <person name="Sullivan S."/>
            <person name="Sone E.D."/>
            <person name="Koren S."/>
            <person name="Silverstein K.A.T."/>
            <person name="Beckman K.B."/>
            <person name="Gohl D.M."/>
        </authorList>
    </citation>
    <scope>NUCLEOTIDE SEQUENCE</scope>
    <source>
        <strain evidence="2">Duluth1</strain>
        <tissue evidence="2">Whole animal</tissue>
    </source>
</reference>
<feature type="compositionally biased region" description="Polar residues" evidence="1">
    <location>
        <begin position="8"/>
        <end position="17"/>
    </location>
</feature>
<dbReference type="AlphaFoldDB" id="A0A9D4MM13"/>
<feature type="region of interest" description="Disordered" evidence="1">
    <location>
        <begin position="1"/>
        <end position="21"/>
    </location>
</feature>
<proteinExistence type="predicted"/>
<organism evidence="2 3">
    <name type="scientific">Dreissena polymorpha</name>
    <name type="common">Zebra mussel</name>
    <name type="synonym">Mytilus polymorpha</name>
    <dbReference type="NCBI Taxonomy" id="45954"/>
    <lineage>
        <taxon>Eukaryota</taxon>
        <taxon>Metazoa</taxon>
        <taxon>Spiralia</taxon>
        <taxon>Lophotrochozoa</taxon>
        <taxon>Mollusca</taxon>
        <taxon>Bivalvia</taxon>
        <taxon>Autobranchia</taxon>
        <taxon>Heteroconchia</taxon>
        <taxon>Euheterodonta</taxon>
        <taxon>Imparidentia</taxon>
        <taxon>Neoheterodontei</taxon>
        <taxon>Myida</taxon>
        <taxon>Dreissenoidea</taxon>
        <taxon>Dreissenidae</taxon>
        <taxon>Dreissena</taxon>
    </lineage>
</organism>
<dbReference type="EMBL" id="JAIWYP010000001">
    <property type="protein sequence ID" value="KAH3878736.1"/>
    <property type="molecule type" value="Genomic_DNA"/>
</dbReference>
<sequence>MLKVNPSGFVTSHSNPKQPGIESALEKALKNDSSFVLWSSMPFGSQPDVR</sequence>